<comment type="caution">
    <text evidence="2">The sequence shown here is derived from an EMBL/GenBank/DDBJ whole genome shotgun (WGS) entry which is preliminary data.</text>
</comment>
<dbReference type="PANTHER" id="PTHR23084:SF179">
    <property type="entry name" value="OS10G0565000 PROTEIN"/>
    <property type="match status" value="1"/>
</dbReference>
<evidence type="ECO:0000256" key="1">
    <source>
        <dbReference type="ARBA" id="ARBA00022737"/>
    </source>
</evidence>
<evidence type="ECO:0000313" key="2">
    <source>
        <dbReference type="EMBL" id="OMJ66134.1"/>
    </source>
</evidence>
<organism evidence="2 3">
    <name type="scientific">Stentor coeruleus</name>
    <dbReference type="NCBI Taxonomy" id="5963"/>
    <lineage>
        <taxon>Eukaryota</taxon>
        <taxon>Sar</taxon>
        <taxon>Alveolata</taxon>
        <taxon>Ciliophora</taxon>
        <taxon>Postciliodesmatophora</taxon>
        <taxon>Heterotrichea</taxon>
        <taxon>Heterotrichida</taxon>
        <taxon>Stentoridae</taxon>
        <taxon>Stentor</taxon>
    </lineage>
</organism>
<dbReference type="PANTHER" id="PTHR23084">
    <property type="entry name" value="PHOSPHATIDYLINOSITOL-4-PHOSPHATE 5-KINASE RELATED"/>
    <property type="match status" value="1"/>
</dbReference>
<dbReference type="SUPFAM" id="SSF82185">
    <property type="entry name" value="Histone H3 K4-specific methyltransferase SET7/9 N-terminal domain"/>
    <property type="match status" value="3"/>
</dbReference>
<sequence length="387" mass="43870">MGNCPCACKKTEPGSEIVTEAEQIKKQSENQQELSTINSHLHIIEASINIEENKEIPNKSLVQLSNIQALFRGYLIRMQYIDQIRLSEIDQAIQVEHPELEIPETDTQAPHIDFQVDFTQLPPNFLSPAAREKYNFYGKFDFGQPIGKEFKNLGKIIDGNFYQGEVDEFGIPSGKGSIFYEDGSMYEGAWKAGKFYGYGRMISHEGDVFEGDFIDGQLTGKGKKIYANGNYYVGELVNSLPHGFGEEVMSDESVYKGYFNNGLKSGKGNYTWPEGSSYEGMFVDDKIEGFGKYVWPDKEYEGEWKENIQHGEGCFKWNDGKKYTGGYVMGKKQGFGIFEWPDGKKYEGNWFDGKQEGEGVFSKNGIVRQQGMWKDGKFAGKKEEKLP</sequence>
<dbReference type="SMART" id="SM00698">
    <property type="entry name" value="MORN"/>
    <property type="match status" value="8"/>
</dbReference>
<reference evidence="2 3" key="1">
    <citation type="submission" date="2016-11" db="EMBL/GenBank/DDBJ databases">
        <title>The macronuclear genome of Stentor coeruleus: a giant cell with tiny introns.</title>
        <authorList>
            <person name="Slabodnick M."/>
            <person name="Ruby J.G."/>
            <person name="Reiff S.B."/>
            <person name="Swart E.C."/>
            <person name="Gosai S."/>
            <person name="Prabakaran S."/>
            <person name="Witkowska E."/>
            <person name="Larue G.E."/>
            <person name="Fisher S."/>
            <person name="Freeman R.M."/>
            <person name="Gunawardena J."/>
            <person name="Chu W."/>
            <person name="Stover N.A."/>
            <person name="Gregory B.D."/>
            <person name="Nowacki M."/>
            <person name="Derisi J."/>
            <person name="Roy S.W."/>
            <person name="Marshall W.F."/>
            <person name="Sood P."/>
        </authorList>
    </citation>
    <scope>NUCLEOTIDE SEQUENCE [LARGE SCALE GENOMIC DNA]</scope>
    <source>
        <strain evidence="2">WM001</strain>
    </source>
</reference>
<evidence type="ECO:0008006" key="4">
    <source>
        <dbReference type="Google" id="ProtNLM"/>
    </source>
</evidence>
<dbReference type="AlphaFoldDB" id="A0A1R2ANP3"/>
<dbReference type="Gene3D" id="2.20.110.10">
    <property type="entry name" value="Histone H3 K4-specific methyltransferase SET7/9 N-terminal domain"/>
    <property type="match status" value="4"/>
</dbReference>
<dbReference type="InterPro" id="IPR003409">
    <property type="entry name" value="MORN"/>
</dbReference>
<gene>
    <name evidence="2" type="ORF">SteCoe_37137</name>
</gene>
<protein>
    <recommendedName>
        <fullName evidence="4">MORN repeat protein</fullName>
    </recommendedName>
</protein>
<keyword evidence="1" id="KW-0677">Repeat</keyword>
<dbReference type="PROSITE" id="PS50096">
    <property type="entry name" value="IQ"/>
    <property type="match status" value="1"/>
</dbReference>
<dbReference type="Pfam" id="PF02493">
    <property type="entry name" value="MORN"/>
    <property type="match status" value="8"/>
</dbReference>
<accession>A0A1R2ANP3</accession>
<dbReference type="Proteomes" id="UP000187209">
    <property type="component" value="Unassembled WGS sequence"/>
</dbReference>
<dbReference type="EMBL" id="MPUH01001811">
    <property type="protein sequence ID" value="OMJ66134.1"/>
    <property type="molecule type" value="Genomic_DNA"/>
</dbReference>
<dbReference type="OrthoDB" id="296294at2759"/>
<evidence type="ECO:0000313" key="3">
    <source>
        <dbReference type="Proteomes" id="UP000187209"/>
    </source>
</evidence>
<name>A0A1R2ANP3_9CILI</name>
<keyword evidence="3" id="KW-1185">Reference proteome</keyword>
<proteinExistence type="predicted"/>